<gene>
    <name evidence="1" type="ORF">SAMN02745161_1316</name>
</gene>
<name>A0A1N6FHG9_9BACT</name>
<dbReference type="Proteomes" id="UP000184694">
    <property type="component" value="Unassembled WGS sequence"/>
</dbReference>
<dbReference type="AlphaFoldDB" id="A0A1N6FHG9"/>
<organism evidence="1 2">
    <name type="scientific">Halodesulfovibrio marinisediminis DSM 17456</name>
    <dbReference type="NCBI Taxonomy" id="1121457"/>
    <lineage>
        <taxon>Bacteria</taxon>
        <taxon>Pseudomonadati</taxon>
        <taxon>Thermodesulfobacteriota</taxon>
        <taxon>Desulfovibrionia</taxon>
        <taxon>Desulfovibrionales</taxon>
        <taxon>Desulfovibrionaceae</taxon>
        <taxon>Halodesulfovibrio</taxon>
    </lineage>
</organism>
<protein>
    <recommendedName>
        <fullName evidence="3">Flagellar protein FliT</fullName>
    </recommendedName>
</protein>
<evidence type="ECO:0000313" key="2">
    <source>
        <dbReference type="Proteomes" id="UP000184694"/>
    </source>
</evidence>
<evidence type="ECO:0000313" key="1">
    <source>
        <dbReference type="EMBL" id="SIN94705.1"/>
    </source>
</evidence>
<keyword evidence="2" id="KW-1185">Reference proteome</keyword>
<dbReference type="OrthoDB" id="5472137at2"/>
<proteinExistence type="predicted"/>
<evidence type="ECO:0008006" key="3">
    <source>
        <dbReference type="Google" id="ProtNLM"/>
    </source>
</evidence>
<reference evidence="2" key="1">
    <citation type="submission" date="2016-11" db="EMBL/GenBank/DDBJ databases">
        <authorList>
            <person name="Varghese N."/>
            <person name="Submissions S."/>
        </authorList>
    </citation>
    <scope>NUCLEOTIDE SEQUENCE [LARGE SCALE GENOMIC DNA]</scope>
    <source>
        <strain evidence="2">DSM 17456</strain>
    </source>
</reference>
<dbReference type="EMBL" id="FSRG01000004">
    <property type="protein sequence ID" value="SIN94705.1"/>
    <property type="molecule type" value="Genomic_DNA"/>
</dbReference>
<sequence length="117" mass="13112">MANSLTLLDEALRIGERELEALKNGDMDVADEAAVERERLISEAWAIRTGDIEDELRQKLLKMQNVQLLLTDELKKLHASLKSQLLASKKKSSGYRGYQKSVTRPGVSISNCLDRQG</sequence>
<accession>A0A1N6FHG9</accession>
<dbReference type="STRING" id="1121457.SAMN02745161_1316"/>
<dbReference type="RefSeq" id="WP_074216143.1">
    <property type="nucleotide sequence ID" value="NZ_FSRG01000004.1"/>
</dbReference>